<name>A0A975QMB2_9ACTN</name>
<organism evidence="14 15">
    <name type="scientific">Nocardiopsis eucommiae</name>
    <dbReference type="NCBI Taxonomy" id="2831970"/>
    <lineage>
        <taxon>Bacteria</taxon>
        <taxon>Bacillati</taxon>
        <taxon>Actinomycetota</taxon>
        <taxon>Actinomycetes</taxon>
        <taxon>Streptosporangiales</taxon>
        <taxon>Nocardiopsidaceae</taxon>
        <taxon>Nocardiopsis</taxon>
    </lineage>
</organism>
<comment type="cofactor">
    <cofactor evidence="2">
        <name>a divalent metal cation</name>
        <dbReference type="ChEBI" id="CHEBI:60240"/>
    </cofactor>
</comment>
<evidence type="ECO:0000256" key="2">
    <source>
        <dbReference type="ARBA" id="ARBA00001968"/>
    </source>
</evidence>
<sequence>MRGGPRAPREGSPVTEPGSDTRTAALLAALADVEIPTLGHVLEEGFCDSGIRRLTPVPRMAGVAHTVRLATPDALAVNRALVGLAPGGVLVVEVVGGAHAPVGAVTVAAVVARAGAGVVVDGPVTDHSALAESGLPVYARGTTCRTTKRLGTALDGVGAPVTVGGVRVRGGDVVLGDENGLLVLDPHTFDPVLAEDARRSDRAEPELLARIRAGEPLEGLLAL</sequence>
<dbReference type="EMBL" id="CP074402">
    <property type="protein sequence ID" value="QVJ03229.1"/>
    <property type="molecule type" value="Genomic_DNA"/>
</dbReference>
<comment type="similarity">
    <text evidence="3">Belongs to the class II aldolase/RraA-like family.</text>
</comment>
<evidence type="ECO:0000256" key="10">
    <source>
        <dbReference type="ARBA" id="ARBA00030169"/>
    </source>
</evidence>
<dbReference type="PANTHER" id="PTHR33254">
    <property type="entry name" value="4-HYDROXY-4-METHYL-2-OXOGLUTARATE ALDOLASE 3-RELATED"/>
    <property type="match status" value="1"/>
</dbReference>
<protein>
    <recommendedName>
        <fullName evidence="7">Putative 4-hydroxy-4-methyl-2-oxoglutarate aldolase</fullName>
        <ecNumber evidence="6">4.1.1.112</ecNumber>
        <ecNumber evidence="5">4.1.3.17</ecNumber>
    </recommendedName>
    <alternativeName>
        <fullName evidence="11">Oxaloacetate decarboxylase</fullName>
    </alternativeName>
    <alternativeName>
        <fullName evidence="9">Regulator of ribonuclease activity homolog</fullName>
    </alternativeName>
    <alternativeName>
        <fullName evidence="10">RraA-like protein</fullName>
    </alternativeName>
</protein>
<comment type="cofactor">
    <cofactor evidence="13">
        <name>Mg(2+)</name>
        <dbReference type="ChEBI" id="CHEBI:18420"/>
    </cofactor>
</comment>
<dbReference type="Pfam" id="PF03737">
    <property type="entry name" value="RraA-like"/>
    <property type="match status" value="1"/>
</dbReference>
<gene>
    <name evidence="14" type="ORF">KGD82_09665</name>
</gene>
<dbReference type="InterPro" id="IPR036704">
    <property type="entry name" value="RraA/RraA-like_sf"/>
</dbReference>
<evidence type="ECO:0000256" key="3">
    <source>
        <dbReference type="ARBA" id="ARBA00008621"/>
    </source>
</evidence>
<dbReference type="PANTHER" id="PTHR33254:SF4">
    <property type="entry name" value="4-HYDROXY-4-METHYL-2-OXOGLUTARATE ALDOLASE 3-RELATED"/>
    <property type="match status" value="1"/>
</dbReference>
<evidence type="ECO:0000256" key="6">
    <source>
        <dbReference type="ARBA" id="ARBA00012947"/>
    </source>
</evidence>
<evidence type="ECO:0000256" key="7">
    <source>
        <dbReference type="ARBA" id="ARBA00016549"/>
    </source>
</evidence>
<dbReference type="Gene3D" id="3.50.30.40">
    <property type="entry name" value="Ribonuclease E inhibitor RraA/RraA-like"/>
    <property type="match status" value="1"/>
</dbReference>
<dbReference type="GO" id="GO:0008948">
    <property type="term" value="F:oxaloacetate decarboxylase activity"/>
    <property type="evidence" value="ECO:0007669"/>
    <property type="project" value="UniProtKB-EC"/>
</dbReference>
<dbReference type="InterPro" id="IPR005493">
    <property type="entry name" value="RraA/RraA-like"/>
</dbReference>
<comment type="subunit">
    <text evidence="4">Homotrimer.</text>
</comment>
<evidence type="ECO:0000256" key="11">
    <source>
        <dbReference type="ARBA" id="ARBA00032305"/>
    </source>
</evidence>
<keyword evidence="15" id="KW-1185">Reference proteome</keyword>
<dbReference type="GO" id="GO:0047443">
    <property type="term" value="F:4-hydroxy-4-methyl-2-oxoglutarate aldolase activity"/>
    <property type="evidence" value="ECO:0007669"/>
    <property type="project" value="UniProtKB-EC"/>
</dbReference>
<keyword evidence="13" id="KW-0460">Magnesium</keyword>
<dbReference type="AlphaFoldDB" id="A0A975QMB2"/>
<evidence type="ECO:0000256" key="12">
    <source>
        <dbReference type="ARBA" id="ARBA00047973"/>
    </source>
</evidence>
<accession>A0A975QMB2</accession>
<evidence type="ECO:0000256" key="8">
    <source>
        <dbReference type="ARBA" id="ARBA00025046"/>
    </source>
</evidence>
<dbReference type="KEGG" id="nec:KGD82_09665"/>
<evidence type="ECO:0000256" key="5">
    <source>
        <dbReference type="ARBA" id="ARBA00012213"/>
    </source>
</evidence>
<keyword evidence="13" id="KW-0479">Metal-binding</keyword>
<dbReference type="SUPFAM" id="SSF89562">
    <property type="entry name" value="RraA-like"/>
    <property type="match status" value="1"/>
</dbReference>
<dbReference type="GO" id="GO:0046872">
    <property type="term" value="F:metal ion binding"/>
    <property type="evidence" value="ECO:0007669"/>
    <property type="project" value="UniProtKB-KW"/>
</dbReference>
<reference evidence="14" key="1">
    <citation type="submission" date="2021-05" db="EMBL/GenBank/DDBJ databases">
        <authorList>
            <person name="Kaiqin L."/>
            <person name="Jian G."/>
        </authorList>
    </citation>
    <scope>NUCLEOTIDE SEQUENCE</scope>
    <source>
        <strain evidence="14">HDS5</strain>
    </source>
</reference>
<evidence type="ECO:0000256" key="1">
    <source>
        <dbReference type="ARBA" id="ARBA00001342"/>
    </source>
</evidence>
<evidence type="ECO:0000313" key="14">
    <source>
        <dbReference type="EMBL" id="QVJ03229.1"/>
    </source>
</evidence>
<dbReference type="EC" id="4.1.1.112" evidence="6"/>
<comment type="catalytic activity">
    <reaction evidence="12">
        <text>oxaloacetate + H(+) = pyruvate + CO2</text>
        <dbReference type="Rhea" id="RHEA:15641"/>
        <dbReference type="ChEBI" id="CHEBI:15361"/>
        <dbReference type="ChEBI" id="CHEBI:15378"/>
        <dbReference type="ChEBI" id="CHEBI:16452"/>
        <dbReference type="ChEBI" id="CHEBI:16526"/>
        <dbReference type="EC" id="4.1.1.112"/>
    </reaction>
</comment>
<dbReference type="EC" id="4.1.3.17" evidence="5"/>
<comment type="catalytic activity">
    <reaction evidence="1">
        <text>4-hydroxy-4-methyl-2-oxoglutarate = 2 pyruvate</text>
        <dbReference type="Rhea" id="RHEA:22748"/>
        <dbReference type="ChEBI" id="CHEBI:15361"/>
        <dbReference type="ChEBI" id="CHEBI:58276"/>
        <dbReference type="EC" id="4.1.3.17"/>
    </reaction>
</comment>
<comment type="function">
    <text evidence="8">Catalyzes the aldol cleavage of 4-hydroxy-4-methyl-2-oxoglutarate (HMG) into 2 molecules of pyruvate. Also contains a secondary oxaloacetate (OAA) decarboxylase activity due to the common pyruvate enolate transition state formed following C-C bond cleavage in the retro-aldol and decarboxylation reactions.</text>
</comment>
<dbReference type="Proteomes" id="UP000682416">
    <property type="component" value="Chromosome"/>
</dbReference>
<evidence type="ECO:0000313" key="15">
    <source>
        <dbReference type="Proteomes" id="UP000682416"/>
    </source>
</evidence>
<evidence type="ECO:0000256" key="4">
    <source>
        <dbReference type="ARBA" id="ARBA00011233"/>
    </source>
</evidence>
<evidence type="ECO:0000256" key="13">
    <source>
        <dbReference type="PIRSR" id="PIRSR605493-1"/>
    </source>
</evidence>
<evidence type="ECO:0000256" key="9">
    <source>
        <dbReference type="ARBA" id="ARBA00029596"/>
    </source>
</evidence>
<proteinExistence type="inferred from homology"/>
<feature type="binding site" evidence="13">
    <location>
        <position position="126"/>
    </location>
    <ligand>
        <name>Mg(2+)</name>
        <dbReference type="ChEBI" id="CHEBI:18420"/>
    </ligand>
</feature>